<evidence type="ECO:0000259" key="4">
    <source>
        <dbReference type="PROSITE" id="PS51253"/>
    </source>
</evidence>
<sequence length="288" mass="33369">MPRKKAPAKSSPGGPKRHAISLEYKLAMIKRYEKGEKMVAIARAYGLSRTTVSTIIHDKERILTHIQETAPGMKSTVITKKRGKIIQEMEHLLSFWLERQTRQRNPINQMIIQEKALSLFNDLKKKYPDNVTEDFKASSGWFMRFKQRHNLYNVKVPGESTSAVTDADKQPLTNEELMKLHEQQQQEEAQQPEPELRHFTINKMQQAFVYMEKSLTLFEEMDPNAERFAKIMGAVHDAYVPYRVILEDMKSKTIQGTLEKLLLYVESRRSELEKSDDKPIPSTSMSTP</sequence>
<evidence type="ECO:0000256" key="2">
    <source>
        <dbReference type="ARBA" id="ARBA00023242"/>
    </source>
</evidence>
<dbReference type="AlphaFoldDB" id="A0A6P7T0C9"/>
<organism evidence="5 6">
    <name type="scientific">Octopus sinensis</name>
    <name type="common">East Asian common octopus</name>
    <dbReference type="NCBI Taxonomy" id="2607531"/>
    <lineage>
        <taxon>Eukaryota</taxon>
        <taxon>Metazoa</taxon>
        <taxon>Spiralia</taxon>
        <taxon>Lophotrochozoa</taxon>
        <taxon>Mollusca</taxon>
        <taxon>Cephalopoda</taxon>
        <taxon>Coleoidea</taxon>
        <taxon>Octopodiformes</taxon>
        <taxon>Octopoda</taxon>
        <taxon>Incirrata</taxon>
        <taxon>Octopodidae</taxon>
        <taxon>Octopus</taxon>
    </lineage>
</organism>
<dbReference type="InterPro" id="IPR007889">
    <property type="entry name" value="HTH_Psq"/>
</dbReference>
<feature type="region of interest" description="Disordered" evidence="3">
    <location>
        <begin position="268"/>
        <end position="288"/>
    </location>
</feature>
<evidence type="ECO:0000313" key="5">
    <source>
        <dbReference type="Proteomes" id="UP000515154"/>
    </source>
</evidence>
<reference evidence="6 7" key="1">
    <citation type="submission" date="2025-08" db="UniProtKB">
        <authorList>
            <consortium name="RefSeq"/>
        </authorList>
    </citation>
    <scope>IDENTIFICATION</scope>
</reference>
<dbReference type="InterPro" id="IPR050863">
    <property type="entry name" value="CenT-Element_Derived"/>
</dbReference>
<dbReference type="KEGG" id="osn:115218451"/>
<dbReference type="InterPro" id="IPR009057">
    <property type="entry name" value="Homeodomain-like_sf"/>
</dbReference>
<dbReference type="Proteomes" id="UP000515154">
    <property type="component" value="Linkage group LG13"/>
</dbReference>
<name>A0A6P7T0C9_9MOLL</name>
<evidence type="ECO:0000256" key="1">
    <source>
        <dbReference type="ARBA" id="ARBA00023125"/>
    </source>
</evidence>
<dbReference type="RefSeq" id="XP_036364218.1">
    <property type="nucleotide sequence ID" value="XM_036508325.1"/>
</dbReference>
<gene>
    <name evidence="6 7 8" type="primary">LOC115218451</name>
</gene>
<dbReference type="PANTHER" id="PTHR19303">
    <property type="entry name" value="TRANSPOSON"/>
    <property type="match status" value="1"/>
</dbReference>
<dbReference type="PANTHER" id="PTHR19303:SF26">
    <property type="entry name" value="TIGGER TRANSPOSABLE ELEMENT-DERIVED PROTEIN 1"/>
    <property type="match status" value="1"/>
</dbReference>
<dbReference type="SMART" id="SM00674">
    <property type="entry name" value="CENPB"/>
    <property type="match status" value="1"/>
</dbReference>
<proteinExistence type="predicted"/>
<evidence type="ECO:0000256" key="3">
    <source>
        <dbReference type="SAM" id="MobiDB-lite"/>
    </source>
</evidence>
<feature type="domain" description="HTH CENPB-type" evidence="4">
    <location>
        <begin position="77"/>
        <end position="155"/>
    </location>
</feature>
<accession>A0A6P7T0C9</accession>
<keyword evidence="5" id="KW-1185">Reference proteome</keyword>
<evidence type="ECO:0000313" key="8">
    <source>
        <dbReference type="RefSeq" id="XP_036364219.1"/>
    </source>
</evidence>
<dbReference type="SUPFAM" id="SSF46689">
    <property type="entry name" value="Homeodomain-like"/>
    <property type="match status" value="2"/>
</dbReference>
<protein>
    <submittedName>
        <fullName evidence="6 7">CENPB DNA-binding domain-containing protein 1-like</fullName>
    </submittedName>
</protein>
<dbReference type="Pfam" id="PF03221">
    <property type="entry name" value="HTH_Tnp_Tc5"/>
    <property type="match status" value="1"/>
</dbReference>
<dbReference type="InterPro" id="IPR006600">
    <property type="entry name" value="HTH_CenpB_DNA-bd_dom"/>
</dbReference>
<dbReference type="Gene3D" id="1.10.10.60">
    <property type="entry name" value="Homeodomain-like"/>
    <property type="match status" value="2"/>
</dbReference>
<evidence type="ECO:0000313" key="7">
    <source>
        <dbReference type="RefSeq" id="XP_036364218.1"/>
    </source>
</evidence>
<dbReference type="GO" id="GO:0003677">
    <property type="term" value="F:DNA binding"/>
    <property type="evidence" value="ECO:0007669"/>
    <property type="project" value="UniProtKB-KW"/>
</dbReference>
<dbReference type="RefSeq" id="XP_029644134.1">
    <property type="nucleotide sequence ID" value="XM_029788274.2"/>
</dbReference>
<dbReference type="RefSeq" id="XP_036364219.1">
    <property type="nucleotide sequence ID" value="XM_036508326.1"/>
</dbReference>
<dbReference type="Pfam" id="PF04218">
    <property type="entry name" value="CENP-B_N"/>
    <property type="match status" value="1"/>
</dbReference>
<evidence type="ECO:0000313" key="6">
    <source>
        <dbReference type="RefSeq" id="XP_029644134.1"/>
    </source>
</evidence>
<dbReference type="PROSITE" id="PS51253">
    <property type="entry name" value="HTH_CENPB"/>
    <property type="match status" value="1"/>
</dbReference>
<keyword evidence="2" id="KW-0539">Nucleus</keyword>
<dbReference type="GO" id="GO:0005634">
    <property type="term" value="C:nucleus"/>
    <property type="evidence" value="ECO:0007669"/>
    <property type="project" value="TreeGrafter"/>
</dbReference>
<feature type="compositionally biased region" description="Basic and acidic residues" evidence="3">
    <location>
        <begin position="268"/>
        <end position="279"/>
    </location>
</feature>
<keyword evidence="1" id="KW-0238">DNA-binding</keyword>